<dbReference type="InterPro" id="IPR029060">
    <property type="entry name" value="PIN-like_dom_sf"/>
</dbReference>
<reference evidence="8" key="1">
    <citation type="submission" date="2022-12" db="EMBL/GenBank/DDBJ databases">
        <title>Paraconexibacter alkalitolerans sp. nov. and Baekduia alba sp. nov., isolated from soil and emended description of the genera Paraconexibacter (Chun et al., 2020) and Baekduia (An et al., 2020).</title>
        <authorList>
            <person name="Vieira S."/>
            <person name="Huber K.J."/>
            <person name="Geppert A."/>
            <person name="Wolf J."/>
            <person name="Neumann-Schaal M."/>
            <person name="Muesken M."/>
            <person name="Overmann J."/>
        </authorList>
    </citation>
    <scope>NUCLEOTIDE SEQUENCE</scope>
    <source>
        <strain evidence="8">AEG42_29</strain>
    </source>
</reference>
<dbReference type="GO" id="GO:0004519">
    <property type="term" value="F:endonuclease activity"/>
    <property type="evidence" value="ECO:0007669"/>
    <property type="project" value="UniProtKB-KW"/>
</dbReference>
<keyword evidence="6" id="KW-0800">Toxin</keyword>
<evidence type="ECO:0000256" key="6">
    <source>
        <dbReference type="HAMAP-Rule" id="MF_00265"/>
    </source>
</evidence>
<accession>A0AAU7APL0</accession>
<dbReference type="GO" id="GO:0004540">
    <property type="term" value="F:RNA nuclease activity"/>
    <property type="evidence" value="ECO:0007669"/>
    <property type="project" value="InterPro"/>
</dbReference>
<dbReference type="GO" id="GO:0016787">
    <property type="term" value="F:hydrolase activity"/>
    <property type="evidence" value="ECO:0007669"/>
    <property type="project" value="UniProtKB-KW"/>
</dbReference>
<keyword evidence="5 6" id="KW-0460">Magnesium</keyword>
<feature type="binding site" evidence="6">
    <location>
        <position position="6"/>
    </location>
    <ligand>
        <name>Mg(2+)</name>
        <dbReference type="ChEBI" id="CHEBI:18420"/>
    </ligand>
</feature>
<evidence type="ECO:0000256" key="4">
    <source>
        <dbReference type="ARBA" id="ARBA00022801"/>
    </source>
</evidence>
<keyword evidence="2 6" id="KW-0540">Nuclease</keyword>
<dbReference type="Pfam" id="PF01850">
    <property type="entry name" value="PIN"/>
    <property type="match status" value="1"/>
</dbReference>
<dbReference type="EC" id="3.1.-.-" evidence="6"/>
<keyword evidence="3 6" id="KW-0479">Metal-binding</keyword>
<dbReference type="RefSeq" id="WP_354700170.1">
    <property type="nucleotide sequence ID" value="NZ_CP114014.1"/>
</dbReference>
<protein>
    <recommendedName>
        <fullName evidence="6">Ribonuclease VapC</fullName>
        <shortName evidence="6">RNase VapC</shortName>
        <ecNumber evidence="6">3.1.-.-</ecNumber>
    </recommendedName>
    <alternativeName>
        <fullName evidence="6">Toxin VapC</fullName>
    </alternativeName>
</protein>
<organism evidence="8">
    <name type="scientific">Paraconexibacter sp. AEG42_29</name>
    <dbReference type="NCBI Taxonomy" id="2997339"/>
    <lineage>
        <taxon>Bacteria</taxon>
        <taxon>Bacillati</taxon>
        <taxon>Actinomycetota</taxon>
        <taxon>Thermoleophilia</taxon>
        <taxon>Solirubrobacterales</taxon>
        <taxon>Paraconexibacteraceae</taxon>
        <taxon>Paraconexibacter</taxon>
    </lineage>
</organism>
<evidence type="ECO:0000256" key="2">
    <source>
        <dbReference type="ARBA" id="ARBA00022722"/>
    </source>
</evidence>
<dbReference type="InterPro" id="IPR022907">
    <property type="entry name" value="VapC_family"/>
</dbReference>
<evidence type="ECO:0000256" key="5">
    <source>
        <dbReference type="ARBA" id="ARBA00022842"/>
    </source>
</evidence>
<feature type="binding site" evidence="6">
    <location>
        <position position="96"/>
    </location>
    <ligand>
        <name>Mg(2+)</name>
        <dbReference type="ChEBI" id="CHEBI:18420"/>
    </ligand>
</feature>
<keyword evidence="8" id="KW-0255">Endonuclease</keyword>
<dbReference type="KEGG" id="parq:DSM112329_00434"/>
<name>A0AAU7APL0_9ACTN</name>
<dbReference type="HAMAP" id="MF_00265">
    <property type="entry name" value="VapC_Nob1"/>
    <property type="match status" value="1"/>
</dbReference>
<evidence type="ECO:0000259" key="7">
    <source>
        <dbReference type="Pfam" id="PF01850"/>
    </source>
</evidence>
<dbReference type="GO" id="GO:0090729">
    <property type="term" value="F:toxin activity"/>
    <property type="evidence" value="ECO:0007669"/>
    <property type="project" value="UniProtKB-KW"/>
</dbReference>
<keyword evidence="4 6" id="KW-0378">Hydrolase</keyword>
<proteinExistence type="inferred from homology"/>
<dbReference type="SUPFAM" id="SSF88723">
    <property type="entry name" value="PIN domain-like"/>
    <property type="match status" value="1"/>
</dbReference>
<dbReference type="AlphaFoldDB" id="A0AAU7APL0"/>
<dbReference type="InterPro" id="IPR002716">
    <property type="entry name" value="PIN_dom"/>
</dbReference>
<feature type="domain" description="PIN" evidence="7">
    <location>
        <begin position="4"/>
        <end position="121"/>
    </location>
</feature>
<keyword evidence="1 6" id="KW-1277">Toxin-antitoxin system</keyword>
<evidence type="ECO:0000313" key="8">
    <source>
        <dbReference type="EMBL" id="XAY03614.1"/>
    </source>
</evidence>
<gene>
    <name evidence="8" type="primary">vapC_1</name>
    <name evidence="6" type="synonym">vapC</name>
    <name evidence="8" type="ORF">DSM112329_00434</name>
</gene>
<sequence>MTLVVDTSFVLSLAIVRDEFHVAARDFLRDSDEDLVTSPLAVAEMDHLITQRGGPAARDVLWADFESGAYGVRWWADAMSETLTIARDAPKVGLADASLVALARRLRTGRILSFDSHFASFDLTLLPERP</sequence>
<comment type="cofactor">
    <cofactor evidence="6">
        <name>Mg(2+)</name>
        <dbReference type="ChEBI" id="CHEBI:18420"/>
    </cofactor>
</comment>
<dbReference type="Gene3D" id="3.40.50.1010">
    <property type="entry name" value="5'-nuclease"/>
    <property type="match status" value="1"/>
</dbReference>
<dbReference type="EMBL" id="CP114014">
    <property type="protein sequence ID" value="XAY03614.1"/>
    <property type="molecule type" value="Genomic_DNA"/>
</dbReference>
<dbReference type="GO" id="GO:0000287">
    <property type="term" value="F:magnesium ion binding"/>
    <property type="evidence" value="ECO:0007669"/>
    <property type="project" value="UniProtKB-UniRule"/>
</dbReference>
<comment type="similarity">
    <text evidence="6">Belongs to the PINc/VapC protein family.</text>
</comment>
<evidence type="ECO:0000256" key="1">
    <source>
        <dbReference type="ARBA" id="ARBA00022649"/>
    </source>
</evidence>
<comment type="function">
    <text evidence="6">Toxic component of a toxin-antitoxin (TA) system. An RNase.</text>
</comment>
<evidence type="ECO:0000256" key="3">
    <source>
        <dbReference type="ARBA" id="ARBA00022723"/>
    </source>
</evidence>